<reference evidence="1 2" key="1">
    <citation type="journal article" date="2019" name="Commun. Biol.">
        <title>The bagworm genome reveals a unique fibroin gene that provides high tensile strength.</title>
        <authorList>
            <person name="Kono N."/>
            <person name="Nakamura H."/>
            <person name="Ohtoshi R."/>
            <person name="Tomita M."/>
            <person name="Numata K."/>
            <person name="Arakawa K."/>
        </authorList>
    </citation>
    <scope>NUCLEOTIDE SEQUENCE [LARGE SCALE GENOMIC DNA]</scope>
</reference>
<name>A0A4C1Y124_EUMVA</name>
<accession>A0A4C1Y124</accession>
<protein>
    <submittedName>
        <fullName evidence="1">Uncharacterized protein</fullName>
    </submittedName>
</protein>
<keyword evidence="2" id="KW-1185">Reference proteome</keyword>
<dbReference type="Proteomes" id="UP000299102">
    <property type="component" value="Unassembled WGS sequence"/>
</dbReference>
<sequence length="194" mass="21884">MRRLRFLLNGSYFREEVREKPPARRPNVIDDVLLRGVFVNKPKGYARERRAHLMMKKKDDHHVRSGGRSPAEYIVVKLLELKVEYALAKVTSARAFGNWRGTSQRPTGPARAPSGVDHAAVNSTLLTLSVIDPTTGKALSAYSRARVNNIRTEILRADRRPVRAIIGRKTITTTMAADAYLQISPRGRHFTTRV</sequence>
<dbReference type="AlphaFoldDB" id="A0A4C1Y124"/>
<comment type="caution">
    <text evidence="1">The sequence shown here is derived from an EMBL/GenBank/DDBJ whole genome shotgun (WGS) entry which is preliminary data.</text>
</comment>
<evidence type="ECO:0000313" key="1">
    <source>
        <dbReference type="EMBL" id="GBP69220.1"/>
    </source>
</evidence>
<proteinExistence type="predicted"/>
<gene>
    <name evidence="1" type="ORF">EVAR_96734_1</name>
</gene>
<dbReference type="EMBL" id="BGZK01001034">
    <property type="protein sequence ID" value="GBP69220.1"/>
    <property type="molecule type" value="Genomic_DNA"/>
</dbReference>
<organism evidence="1 2">
    <name type="scientific">Eumeta variegata</name>
    <name type="common">Bagworm moth</name>
    <name type="synonym">Eumeta japonica</name>
    <dbReference type="NCBI Taxonomy" id="151549"/>
    <lineage>
        <taxon>Eukaryota</taxon>
        <taxon>Metazoa</taxon>
        <taxon>Ecdysozoa</taxon>
        <taxon>Arthropoda</taxon>
        <taxon>Hexapoda</taxon>
        <taxon>Insecta</taxon>
        <taxon>Pterygota</taxon>
        <taxon>Neoptera</taxon>
        <taxon>Endopterygota</taxon>
        <taxon>Lepidoptera</taxon>
        <taxon>Glossata</taxon>
        <taxon>Ditrysia</taxon>
        <taxon>Tineoidea</taxon>
        <taxon>Psychidae</taxon>
        <taxon>Oiketicinae</taxon>
        <taxon>Eumeta</taxon>
    </lineage>
</organism>
<evidence type="ECO:0000313" key="2">
    <source>
        <dbReference type="Proteomes" id="UP000299102"/>
    </source>
</evidence>